<dbReference type="InterPro" id="IPR016181">
    <property type="entry name" value="Acyl_CoA_acyltransferase"/>
</dbReference>
<evidence type="ECO:0000313" key="2">
    <source>
        <dbReference type="EMBL" id="GLQ25748.1"/>
    </source>
</evidence>
<keyword evidence="3" id="KW-1185">Reference proteome</keyword>
<name>A0ABQ5VFJ2_9RHOB</name>
<evidence type="ECO:0000259" key="1">
    <source>
        <dbReference type="PROSITE" id="PS51186"/>
    </source>
</evidence>
<dbReference type="InterPro" id="IPR000182">
    <property type="entry name" value="GNAT_dom"/>
</dbReference>
<dbReference type="RefSeq" id="WP_284370328.1">
    <property type="nucleotide sequence ID" value="NZ_BSNL01000001.1"/>
</dbReference>
<proteinExistence type="predicted"/>
<dbReference type="InterPro" id="IPR050276">
    <property type="entry name" value="MshD_Acetyltransferase"/>
</dbReference>
<reference evidence="2" key="1">
    <citation type="journal article" date="2014" name="Int. J. Syst. Evol. Microbiol.">
        <title>Complete genome of a new Firmicutes species belonging to the dominant human colonic microbiota ('Ruminococcus bicirculans') reveals two chromosomes and a selective capacity to utilize plant glucans.</title>
        <authorList>
            <consortium name="NISC Comparative Sequencing Program"/>
            <person name="Wegmann U."/>
            <person name="Louis P."/>
            <person name="Goesmann A."/>
            <person name="Henrissat B."/>
            <person name="Duncan S.H."/>
            <person name="Flint H.J."/>
        </authorList>
    </citation>
    <scope>NUCLEOTIDE SEQUENCE</scope>
    <source>
        <strain evidence="2">NBRC 109915</strain>
    </source>
</reference>
<accession>A0ABQ5VFJ2</accession>
<sequence length="145" mass="16092">MTPAQLAKIHRAAFQRERPWSAEEFQGLLDSAYVTLFDQPHGFALTRNIAGESEMLTLAVDPAHHRKGIGSGLVERWIKTLEGTADTAFLEVAADNTAAIKLYREFRFVEVGRRAAYYARKNAASVDAIVMSRKVTQGPTPDSTR</sequence>
<feature type="domain" description="N-acetyltransferase" evidence="1">
    <location>
        <begin position="1"/>
        <end position="136"/>
    </location>
</feature>
<gene>
    <name evidence="2" type="ORF">GCM10007927_05510</name>
</gene>
<dbReference type="PANTHER" id="PTHR43617">
    <property type="entry name" value="L-AMINO ACID N-ACETYLTRANSFERASE"/>
    <property type="match status" value="1"/>
</dbReference>
<evidence type="ECO:0000313" key="3">
    <source>
        <dbReference type="Proteomes" id="UP001161388"/>
    </source>
</evidence>
<dbReference type="EMBL" id="BSNL01000001">
    <property type="protein sequence ID" value="GLQ25748.1"/>
    <property type="molecule type" value="Genomic_DNA"/>
</dbReference>
<dbReference type="Gene3D" id="3.40.630.30">
    <property type="match status" value="1"/>
</dbReference>
<protein>
    <submittedName>
        <fullName evidence="2">Alanine acetyltransferase</fullName>
    </submittedName>
</protein>
<organism evidence="2 3">
    <name type="scientific">Sulfitobacter pacificus</name>
    <dbReference type="NCBI Taxonomy" id="1499314"/>
    <lineage>
        <taxon>Bacteria</taxon>
        <taxon>Pseudomonadati</taxon>
        <taxon>Pseudomonadota</taxon>
        <taxon>Alphaproteobacteria</taxon>
        <taxon>Rhodobacterales</taxon>
        <taxon>Roseobacteraceae</taxon>
        <taxon>Sulfitobacter</taxon>
    </lineage>
</organism>
<dbReference type="PROSITE" id="PS51186">
    <property type="entry name" value="GNAT"/>
    <property type="match status" value="1"/>
</dbReference>
<dbReference type="Pfam" id="PF00583">
    <property type="entry name" value="Acetyltransf_1"/>
    <property type="match status" value="1"/>
</dbReference>
<dbReference type="SUPFAM" id="SSF55729">
    <property type="entry name" value="Acyl-CoA N-acyltransferases (Nat)"/>
    <property type="match status" value="1"/>
</dbReference>
<dbReference type="PANTHER" id="PTHR43617:SF35">
    <property type="entry name" value="[RIBOSOMAL PROTEIN BS18]-ALANINE N-ACETYLTRANSFERASE"/>
    <property type="match status" value="1"/>
</dbReference>
<dbReference type="Proteomes" id="UP001161388">
    <property type="component" value="Unassembled WGS sequence"/>
</dbReference>
<reference evidence="2" key="2">
    <citation type="submission" date="2023-01" db="EMBL/GenBank/DDBJ databases">
        <title>Draft genome sequence of Sulfitobacter pacificus strain NBRC 109915.</title>
        <authorList>
            <person name="Sun Q."/>
            <person name="Mori K."/>
        </authorList>
    </citation>
    <scope>NUCLEOTIDE SEQUENCE</scope>
    <source>
        <strain evidence="2">NBRC 109915</strain>
    </source>
</reference>
<comment type="caution">
    <text evidence="2">The sequence shown here is derived from an EMBL/GenBank/DDBJ whole genome shotgun (WGS) entry which is preliminary data.</text>
</comment>
<dbReference type="CDD" id="cd04301">
    <property type="entry name" value="NAT_SF"/>
    <property type="match status" value="1"/>
</dbReference>